<dbReference type="Proteomes" id="UP000235786">
    <property type="component" value="Unassembled WGS sequence"/>
</dbReference>
<evidence type="ECO:0000256" key="1">
    <source>
        <dbReference type="SAM" id="MobiDB-lite"/>
    </source>
</evidence>
<sequence>MTSDSVSHFNSWFLIIIVQPFSCPAYLYHTQHDVVSKAQIIIPIPATARLPIHPSDYAALVFLELPNRCRQSLTCFSCTVRHKSSITMSDASNAKLGSITQDILWGCASDESIQSSDEEAVAPGSPSDTFFNTSEDSDRDGDSAAV</sequence>
<proteinExistence type="predicted"/>
<accession>A0A2J6R1A9</accession>
<gene>
    <name evidence="2" type="ORF">L207DRAFT_590589</name>
</gene>
<organism evidence="2 3">
    <name type="scientific">Hyaloscypha variabilis (strain UAMH 11265 / GT02V1 / F)</name>
    <name type="common">Meliniomyces variabilis</name>
    <dbReference type="NCBI Taxonomy" id="1149755"/>
    <lineage>
        <taxon>Eukaryota</taxon>
        <taxon>Fungi</taxon>
        <taxon>Dikarya</taxon>
        <taxon>Ascomycota</taxon>
        <taxon>Pezizomycotina</taxon>
        <taxon>Leotiomycetes</taxon>
        <taxon>Helotiales</taxon>
        <taxon>Hyaloscyphaceae</taxon>
        <taxon>Hyaloscypha</taxon>
        <taxon>Hyaloscypha variabilis</taxon>
    </lineage>
</organism>
<feature type="region of interest" description="Disordered" evidence="1">
    <location>
        <begin position="112"/>
        <end position="146"/>
    </location>
</feature>
<reference evidence="2 3" key="1">
    <citation type="submission" date="2016-04" db="EMBL/GenBank/DDBJ databases">
        <title>A degradative enzymes factory behind the ericoid mycorrhizal symbiosis.</title>
        <authorList>
            <consortium name="DOE Joint Genome Institute"/>
            <person name="Martino E."/>
            <person name="Morin E."/>
            <person name="Grelet G."/>
            <person name="Kuo A."/>
            <person name="Kohler A."/>
            <person name="Daghino S."/>
            <person name="Barry K."/>
            <person name="Choi C."/>
            <person name="Cichocki N."/>
            <person name="Clum A."/>
            <person name="Copeland A."/>
            <person name="Hainaut M."/>
            <person name="Haridas S."/>
            <person name="Labutti K."/>
            <person name="Lindquist E."/>
            <person name="Lipzen A."/>
            <person name="Khouja H.-R."/>
            <person name="Murat C."/>
            <person name="Ohm R."/>
            <person name="Olson A."/>
            <person name="Spatafora J."/>
            <person name="Veneault-Fourrey C."/>
            <person name="Henrissat B."/>
            <person name="Grigoriev I."/>
            <person name="Martin F."/>
            <person name="Perotto S."/>
        </authorList>
    </citation>
    <scope>NUCLEOTIDE SEQUENCE [LARGE SCALE GENOMIC DNA]</scope>
    <source>
        <strain evidence="2 3">F</strain>
    </source>
</reference>
<keyword evidence="3" id="KW-1185">Reference proteome</keyword>
<name>A0A2J6R1A9_HYAVF</name>
<evidence type="ECO:0000313" key="3">
    <source>
        <dbReference type="Proteomes" id="UP000235786"/>
    </source>
</evidence>
<dbReference type="AlphaFoldDB" id="A0A2J6R1A9"/>
<dbReference type="EMBL" id="KZ613959">
    <property type="protein sequence ID" value="PMD32295.1"/>
    <property type="molecule type" value="Genomic_DNA"/>
</dbReference>
<protein>
    <submittedName>
        <fullName evidence="2">Uncharacterized protein</fullName>
    </submittedName>
</protein>
<evidence type="ECO:0000313" key="2">
    <source>
        <dbReference type="EMBL" id="PMD32295.1"/>
    </source>
</evidence>